<evidence type="ECO:0000313" key="4">
    <source>
        <dbReference type="Proteomes" id="UP001648503"/>
    </source>
</evidence>
<evidence type="ECO:0000256" key="2">
    <source>
        <dbReference type="SAM" id="SignalP"/>
    </source>
</evidence>
<dbReference type="Proteomes" id="UP001648503">
    <property type="component" value="Unassembled WGS sequence"/>
</dbReference>
<dbReference type="PANTHER" id="PTHR32060">
    <property type="entry name" value="TAIL-SPECIFIC PROTEASE"/>
    <property type="match status" value="1"/>
</dbReference>
<keyword evidence="2" id="KW-0732">Signal</keyword>
<sequence>MLVSSVIVLLAIGSASVSATNYAKYNLLKDDRAAGRLVFIPTTLAQKEVILSNVENALAIWANYDSKIANYRSAADPFPIVKNLRENIKTITDEELQLGLTDAFIMIRDQHTSWTNMHHTAASMPPPACDFYFQHPDILALFGEDYSKIQAGDELLAINGLSFVKWFEKNKFTSGAGANEFGGQRAALDYLTTIYGETNRLPSEDSIKFQFKSRANPKNSYTVNVPYVSGHNEECWDLGSKLYKSLPSKTLPGTPEPSLLVSAEQSEHNHEPDTTHLSPESHKTDSIEDPEREIAMGRCLVPVRSLRYQ</sequence>
<reference evidence="3 4" key="1">
    <citation type="submission" date="2021-02" db="EMBL/GenBank/DDBJ databases">
        <title>Variation within the Batrachochytrium salamandrivorans European outbreak.</title>
        <authorList>
            <person name="Kelly M."/>
            <person name="Pasmans F."/>
            <person name="Shea T.P."/>
            <person name="Munoz J.F."/>
            <person name="Carranza S."/>
            <person name="Cuomo C.A."/>
            <person name="Martel A."/>
        </authorList>
    </citation>
    <scope>NUCLEOTIDE SEQUENCE [LARGE SCALE GENOMIC DNA]</scope>
    <source>
        <strain evidence="3 4">AMFP18/2</strain>
    </source>
</reference>
<dbReference type="InterPro" id="IPR036034">
    <property type="entry name" value="PDZ_sf"/>
</dbReference>
<accession>A0ABQ8FK50</accession>
<dbReference type="PANTHER" id="PTHR32060:SF22">
    <property type="entry name" value="CARBOXYL-TERMINAL-PROCESSING PEPTIDASE 3, CHLOROPLASTIC"/>
    <property type="match status" value="1"/>
</dbReference>
<keyword evidence="4" id="KW-1185">Reference proteome</keyword>
<protein>
    <submittedName>
        <fullName evidence="3">Uncharacterized protein</fullName>
    </submittedName>
</protein>
<feature type="region of interest" description="Disordered" evidence="1">
    <location>
        <begin position="247"/>
        <end position="294"/>
    </location>
</feature>
<dbReference type="EMBL" id="JAFCIX010000086">
    <property type="protein sequence ID" value="KAH6598999.1"/>
    <property type="molecule type" value="Genomic_DNA"/>
</dbReference>
<organism evidence="3 4">
    <name type="scientific">Batrachochytrium salamandrivorans</name>
    <dbReference type="NCBI Taxonomy" id="1357716"/>
    <lineage>
        <taxon>Eukaryota</taxon>
        <taxon>Fungi</taxon>
        <taxon>Fungi incertae sedis</taxon>
        <taxon>Chytridiomycota</taxon>
        <taxon>Chytridiomycota incertae sedis</taxon>
        <taxon>Chytridiomycetes</taxon>
        <taxon>Rhizophydiales</taxon>
        <taxon>Rhizophydiales incertae sedis</taxon>
        <taxon>Batrachochytrium</taxon>
    </lineage>
</organism>
<comment type="caution">
    <text evidence="3">The sequence shown here is derived from an EMBL/GenBank/DDBJ whole genome shotgun (WGS) entry which is preliminary data.</text>
</comment>
<name>A0ABQ8FK50_9FUNG</name>
<feature type="compositionally biased region" description="Basic and acidic residues" evidence="1">
    <location>
        <begin position="265"/>
        <end position="286"/>
    </location>
</feature>
<dbReference type="Gene3D" id="2.30.42.10">
    <property type="match status" value="1"/>
</dbReference>
<evidence type="ECO:0000313" key="3">
    <source>
        <dbReference type="EMBL" id="KAH6598999.1"/>
    </source>
</evidence>
<feature type="chain" id="PRO_5046811715" evidence="2">
    <location>
        <begin position="20"/>
        <end position="309"/>
    </location>
</feature>
<proteinExistence type="predicted"/>
<feature type="signal peptide" evidence="2">
    <location>
        <begin position="1"/>
        <end position="19"/>
    </location>
</feature>
<gene>
    <name evidence="3" type="ORF">BASA50_003319</name>
</gene>
<evidence type="ECO:0000256" key="1">
    <source>
        <dbReference type="SAM" id="MobiDB-lite"/>
    </source>
</evidence>